<feature type="region of interest" description="Disordered" evidence="1">
    <location>
        <begin position="105"/>
        <end position="128"/>
    </location>
</feature>
<dbReference type="HOGENOM" id="CLU_115613_0_0_1"/>
<feature type="transmembrane region" description="Helical" evidence="2">
    <location>
        <begin position="80"/>
        <end position="103"/>
    </location>
</feature>
<dbReference type="Gramene" id="ONIVA12G13120.1">
    <property type="protein sequence ID" value="ONIVA12G13120.1"/>
    <property type="gene ID" value="ONIVA12G13120"/>
</dbReference>
<proteinExistence type="predicted"/>
<keyword evidence="2" id="KW-0472">Membrane</keyword>
<dbReference type="EnsemblPlants" id="ONIVA12G13120.1">
    <property type="protein sequence ID" value="ONIVA12G13120.1"/>
    <property type="gene ID" value="ONIVA12G13120"/>
</dbReference>
<evidence type="ECO:0000313" key="4">
    <source>
        <dbReference type="Proteomes" id="UP000006591"/>
    </source>
</evidence>
<accession>A0A0E0JAN2</accession>
<protein>
    <submittedName>
        <fullName evidence="3">Uncharacterized protein</fullName>
    </submittedName>
</protein>
<dbReference type="AlphaFoldDB" id="A0A0E0JAN2"/>
<sequence length="153" mass="15467">MAAARKLAAPLAGAREALVSAAAVVGGGEGGDGPLLPWDAVRERLDELLRYLAAALPELAAWLRDWAAAAARRARSALAVALPAAAAVALVLVLFFCCVSACGGGVGGRRRRRGPDGEEAGGGDGPVVSYRRGAGGGYRGGIFSLHPNKPIRG</sequence>
<reference evidence="3" key="2">
    <citation type="submission" date="2018-04" db="EMBL/GenBank/DDBJ databases">
        <title>OnivRS2 (Oryza nivara Reference Sequence Version 2).</title>
        <authorList>
            <person name="Zhang J."/>
            <person name="Kudrna D."/>
            <person name="Lee S."/>
            <person name="Talag J."/>
            <person name="Rajasekar S."/>
            <person name="Welchert J."/>
            <person name="Hsing Y.-I."/>
            <person name="Wing R.A."/>
        </authorList>
    </citation>
    <scope>NUCLEOTIDE SEQUENCE [LARGE SCALE GENOMIC DNA]</scope>
    <source>
        <strain evidence="3">SL10</strain>
    </source>
</reference>
<name>A0A0E0JAN2_ORYNI</name>
<evidence type="ECO:0000256" key="1">
    <source>
        <dbReference type="SAM" id="MobiDB-lite"/>
    </source>
</evidence>
<evidence type="ECO:0000313" key="3">
    <source>
        <dbReference type="EnsemblPlants" id="ONIVA12G13120.1"/>
    </source>
</evidence>
<keyword evidence="2" id="KW-0812">Transmembrane</keyword>
<dbReference type="Proteomes" id="UP000006591">
    <property type="component" value="Chromosome 12"/>
</dbReference>
<keyword evidence="4" id="KW-1185">Reference proteome</keyword>
<dbReference type="eggNOG" id="ENOG502R3SE">
    <property type="taxonomic scope" value="Eukaryota"/>
</dbReference>
<evidence type="ECO:0000256" key="2">
    <source>
        <dbReference type="SAM" id="Phobius"/>
    </source>
</evidence>
<reference evidence="3" key="1">
    <citation type="submission" date="2015-04" db="UniProtKB">
        <authorList>
            <consortium name="EnsemblPlants"/>
        </authorList>
    </citation>
    <scope>IDENTIFICATION</scope>
    <source>
        <strain evidence="3">SL10</strain>
    </source>
</reference>
<organism evidence="3">
    <name type="scientific">Oryza nivara</name>
    <name type="common">Indian wild rice</name>
    <name type="synonym">Oryza sativa f. spontanea</name>
    <dbReference type="NCBI Taxonomy" id="4536"/>
    <lineage>
        <taxon>Eukaryota</taxon>
        <taxon>Viridiplantae</taxon>
        <taxon>Streptophyta</taxon>
        <taxon>Embryophyta</taxon>
        <taxon>Tracheophyta</taxon>
        <taxon>Spermatophyta</taxon>
        <taxon>Magnoliopsida</taxon>
        <taxon>Liliopsida</taxon>
        <taxon>Poales</taxon>
        <taxon>Poaceae</taxon>
        <taxon>BOP clade</taxon>
        <taxon>Oryzoideae</taxon>
        <taxon>Oryzeae</taxon>
        <taxon>Oryzinae</taxon>
        <taxon>Oryza</taxon>
    </lineage>
</organism>
<dbReference type="OMA" id="IVIPWDE"/>
<keyword evidence="2" id="KW-1133">Transmembrane helix</keyword>